<dbReference type="PANTHER" id="PTHR12131:SF1">
    <property type="entry name" value="ATP-DEPENDENT RNA HELICASE SUPV3L1, MITOCHONDRIAL-RELATED"/>
    <property type="match status" value="1"/>
</dbReference>
<dbReference type="GO" id="GO:0004386">
    <property type="term" value="F:helicase activity"/>
    <property type="evidence" value="ECO:0007669"/>
    <property type="project" value="UniProtKB-KW"/>
</dbReference>
<dbReference type="PANTHER" id="PTHR12131">
    <property type="entry name" value="ATP-DEPENDENT RNA AND DNA HELICASE"/>
    <property type="match status" value="1"/>
</dbReference>
<keyword evidence="3" id="KW-1185">Reference proteome</keyword>
<protein>
    <submittedName>
        <fullName evidence="2">Helicase domain-containing protein</fullName>
    </submittedName>
</protein>
<organism evidence="2 3">
    <name type="scientific">Glycocaulis alkaliphilus</name>
    <dbReference type="NCBI Taxonomy" id="1434191"/>
    <lineage>
        <taxon>Bacteria</taxon>
        <taxon>Pseudomonadati</taxon>
        <taxon>Pseudomonadota</taxon>
        <taxon>Alphaproteobacteria</taxon>
        <taxon>Maricaulales</taxon>
        <taxon>Maricaulaceae</taxon>
        <taxon>Glycocaulis</taxon>
    </lineage>
</organism>
<proteinExistence type="predicted"/>
<keyword evidence="2" id="KW-0067">ATP-binding</keyword>
<keyword evidence="2" id="KW-0378">Hydrolase</keyword>
<dbReference type="Pfam" id="PF00271">
    <property type="entry name" value="Helicase_C"/>
    <property type="match status" value="1"/>
</dbReference>
<dbReference type="AlphaFoldDB" id="A0A3T0E5E2"/>
<dbReference type="InterPro" id="IPR027417">
    <property type="entry name" value="P-loop_NTPase"/>
</dbReference>
<dbReference type="PROSITE" id="PS51194">
    <property type="entry name" value="HELICASE_CTER"/>
    <property type="match status" value="1"/>
</dbReference>
<reference evidence="2 3" key="1">
    <citation type="submission" date="2016-12" db="EMBL/GenBank/DDBJ databases">
        <title>The genome of dimorphic prosthecate Glycocaulis alkaliphilus 6b-8t, isolated from crude oil dictates its adaptability in petroleum environments.</title>
        <authorList>
            <person name="Wu X.-L."/>
            <person name="Geng S."/>
        </authorList>
    </citation>
    <scope>NUCLEOTIDE SEQUENCE [LARGE SCALE GENOMIC DNA]</scope>
    <source>
        <strain evidence="2 3">6B-8</strain>
    </source>
</reference>
<dbReference type="RefSeq" id="WP_127565062.1">
    <property type="nucleotide sequence ID" value="NZ_BMFB01000004.1"/>
</dbReference>
<evidence type="ECO:0000256" key="1">
    <source>
        <dbReference type="SAM" id="MobiDB-lite"/>
    </source>
</evidence>
<sequence length="868" mass="94170">MPTQGEITAVLGPTNTGKTHLALTRMLGRSSGVMGLPLRLLARELYDRVVKAKGPGAAALITGEEKIVPKSARYFLCTVEAMPLDMRPAFLAIDEIQLAADPDRGHVFTDRLLHARGSEETMLLGSSTMAPMLSRLVPDAQRVERERFSTLTYSGPKKLGKLPRRSAIVAFSAEDVYAIAELIRRQRGGAAVVMGALSPRTRNAQVELYQSGEVDYLIATDAIGMGLNMDVDHVAFAAFSKFDGHRRRRLRPDEIGQIAGRAGRFRSDGTFGETGDARALDAETIQAVENHEFAPVTKLTWRNSALDFSSLEALRNSLARPCPAKGLERVRGALDEQVLETLSADGEVRGWTRTRGGLETLWDVCRIPDFRKTTVDEHARLSRQIYAYLMSREGVLPDAWLDGQLARVSGTAGDVATLSQRLAHVRTWAYAANRPGWTRDPAHWQARTREVEDALSDALHEALMTRFIDRRTSALVKGLRDKTDLAAGVDHRGEVTVEGHFVGRLKGLRFAPDHAGGPLAQRAVTGAALKAVRPEINRRLGELARADAADLELDGDGYLVWQGERTGKLARSADRLNPDVVLVGGELGAAEAIARAAQRLQRHVAGEVSRHLGALVALKNRTGADSGLDGLARGIGWRLVEAGGAMPRHELASDIAQLSAHERRQLRSAGVRIGEHAVFLPALLKPRAAGLNTLLHAVHAGDAEARFRPAPGRVCLPAPQGRPATEMASAGYLVCGSLAVRIDMLERLADAVREARKPHPRGWFALDDTMMALLGLPMDGLEQVVRALGYTRVKKAADSTPDLWSATRKARSKPADITRPATPPDAASPFARLAELDLPRAPARRPANSGRKPRRKRAPRAAKGSGPT</sequence>
<dbReference type="Proteomes" id="UP000286954">
    <property type="component" value="Chromosome"/>
</dbReference>
<dbReference type="Gene3D" id="3.40.50.300">
    <property type="entry name" value="P-loop containing nucleotide triphosphate hydrolases"/>
    <property type="match status" value="2"/>
</dbReference>
<evidence type="ECO:0000313" key="2">
    <source>
        <dbReference type="EMBL" id="AZU02591.1"/>
    </source>
</evidence>
<dbReference type="InterPro" id="IPR001650">
    <property type="entry name" value="Helicase_C-like"/>
</dbReference>
<feature type="compositionally biased region" description="Basic residues" evidence="1">
    <location>
        <begin position="851"/>
        <end position="860"/>
    </location>
</feature>
<dbReference type="InterPro" id="IPR050699">
    <property type="entry name" value="RNA-DNA_Helicase"/>
</dbReference>
<evidence type="ECO:0000313" key="3">
    <source>
        <dbReference type="Proteomes" id="UP000286954"/>
    </source>
</evidence>
<dbReference type="KEGG" id="gak:X907_0040"/>
<dbReference type="SMART" id="SM00490">
    <property type="entry name" value="HELICc"/>
    <property type="match status" value="1"/>
</dbReference>
<dbReference type="Pfam" id="PF22527">
    <property type="entry name" value="DEXQc_Suv3"/>
    <property type="match status" value="1"/>
</dbReference>
<gene>
    <name evidence="2" type="ORF">X907_0040</name>
</gene>
<dbReference type="InterPro" id="IPR055206">
    <property type="entry name" value="DEXQc_SUV3"/>
</dbReference>
<accession>A0A3T0E5E2</accession>
<dbReference type="OrthoDB" id="9807155at2"/>
<keyword evidence="2" id="KW-0547">Nucleotide-binding</keyword>
<dbReference type="EMBL" id="CP018911">
    <property type="protein sequence ID" value="AZU02591.1"/>
    <property type="molecule type" value="Genomic_DNA"/>
</dbReference>
<dbReference type="SUPFAM" id="SSF52540">
    <property type="entry name" value="P-loop containing nucleoside triphosphate hydrolases"/>
    <property type="match status" value="2"/>
</dbReference>
<keyword evidence="2" id="KW-0347">Helicase</keyword>
<feature type="region of interest" description="Disordered" evidence="1">
    <location>
        <begin position="799"/>
        <end position="868"/>
    </location>
</feature>
<name>A0A3T0E5E2_9PROT</name>